<sequence>MACAICGNPPAQQKSQIQYERHMQIGAYRAIKKRAARFLLRAALVSIGIDL</sequence>
<dbReference type="EMBL" id="OGUU01000045">
    <property type="protein sequence ID" value="SPC25604.1"/>
    <property type="molecule type" value="Genomic_DNA"/>
</dbReference>
<protein>
    <submittedName>
        <fullName evidence="1">Uncharacterized protein</fullName>
    </submittedName>
</protein>
<name>A0A7Z7JHT9_9BURK</name>
<organism evidence="1 2">
    <name type="scientific">Cupriavidus taiwanensis</name>
    <dbReference type="NCBI Taxonomy" id="164546"/>
    <lineage>
        <taxon>Bacteria</taxon>
        <taxon>Pseudomonadati</taxon>
        <taxon>Pseudomonadota</taxon>
        <taxon>Betaproteobacteria</taxon>
        <taxon>Burkholderiales</taxon>
        <taxon>Burkholderiaceae</taxon>
        <taxon>Cupriavidus</taxon>
    </lineage>
</organism>
<dbReference type="AlphaFoldDB" id="A0A7Z7JHT9"/>
<proteinExistence type="predicted"/>
<evidence type="ECO:0000313" key="1">
    <source>
        <dbReference type="EMBL" id="SPC25604.1"/>
    </source>
</evidence>
<reference evidence="1 2" key="1">
    <citation type="submission" date="2018-01" db="EMBL/GenBank/DDBJ databases">
        <authorList>
            <person name="Clerissi C."/>
        </authorList>
    </citation>
    <scope>NUCLEOTIDE SEQUENCE [LARGE SCALE GENOMIC DNA]</scope>
    <source>
        <strain evidence="1">Cupriavidus taiwanensis STM 6021</strain>
    </source>
</reference>
<accession>A0A7Z7JHT9</accession>
<comment type="caution">
    <text evidence="1">The sequence shown here is derived from an EMBL/GenBank/DDBJ whole genome shotgun (WGS) entry which is preliminary data.</text>
</comment>
<evidence type="ECO:0000313" key="2">
    <source>
        <dbReference type="Proteomes" id="UP000257139"/>
    </source>
</evidence>
<gene>
    <name evidence="1" type="ORF">CBM2594_U10105</name>
</gene>
<dbReference type="Proteomes" id="UP000257139">
    <property type="component" value="Unassembled WGS sequence"/>
</dbReference>